<keyword evidence="2" id="KW-1185">Reference proteome</keyword>
<reference evidence="1 2" key="2">
    <citation type="submission" date="2018-11" db="EMBL/GenBank/DDBJ databases">
        <authorList>
            <consortium name="Pathogen Informatics"/>
        </authorList>
    </citation>
    <scope>NUCLEOTIDE SEQUENCE [LARGE SCALE GENOMIC DNA]</scope>
    <source>
        <strain evidence="1 2">NST_G2</strain>
    </source>
</reference>
<reference evidence="3" key="1">
    <citation type="submission" date="2016-06" db="UniProtKB">
        <authorList>
            <consortium name="WormBaseParasite"/>
        </authorList>
    </citation>
    <scope>IDENTIFICATION</scope>
</reference>
<evidence type="ECO:0000313" key="2">
    <source>
        <dbReference type="Proteomes" id="UP000275846"/>
    </source>
</evidence>
<evidence type="ECO:0000313" key="1">
    <source>
        <dbReference type="EMBL" id="VDM04834.1"/>
    </source>
</evidence>
<dbReference type="Proteomes" id="UP000275846">
    <property type="component" value="Unassembled WGS sequence"/>
</dbReference>
<evidence type="ECO:0000313" key="3">
    <source>
        <dbReference type="WBParaSite" id="SSLN_0001914501-mRNA-1"/>
    </source>
</evidence>
<organism evidence="3">
    <name type="scientific">Schistocephalus solidus</name>
    <name type="common">Tapeworm</name>
    <dbReference type="NCBI Taxonomy" id="70667"/>
    <lineage>
        <taxon>Eukaryota</taxon>
        <taxon>Metazoa</taxon>
        <taxon>Spiralia</taxon>
        <taxon>Lophotrochozoa</taxon>
        <taxon>Platyhelminthes</taxon>
        <taxon>Cestoda</taxon>
        <taxon>Eucestoda</taxon>
        <taxon>Diphyllobothriidea</taxon>
        <taxon>Diphyllobothriidae</taxon>
        <taxon>Schistocephalus</taxon>
    </lineage>
</organism>
<protein>
    <submittedName>
        <fullName evidence="1 3">Uncharacterized protein</fullName>
    </submittedName>
</protein>
<accession>A0A183TPQ0</accession>
<dbReference type="EMBL" id="UYSU01044452">
    <property type="protein sequence ID" value="VDM04834.1"/>
    <property type="molecule type" value="Genomic_DNA"/>
</dbReference>
<dbReference type="WBParaSite" id="SSLN_0001914501-mRNA-1">
    <property type="protein sequence ID" value="SSLN_0001914501-mRNA-1"/>
    <property type="gene ID" value="SSLN_0001914501"/>
</dbReference>
<name>A0A183TPQ0_SCHSO</name>
<dbReference type="AlphaFoldDB" id="A0A183TPQ0"/>
<proteinExistence type="predicted"/>
<gene>
    <name evidence="1" type="ORF">SSLN_LOCUS18448</name>
</gene>
<sequence>MSATVAVDDKWQRRACRRWRRARAAAAAAAAVCQCRSVVVVLNMNARCLAVVACTLRCDRCCCCDDCVSWAMFVCLVAATASVRMTKPAPRRPLACHSPLALPSSSSHCRWKGKALVSYCRLPLKTRPLAQSSSSSSSGPPYWLTCSHARPLFTAPAFSDRLFPRGSRPHS</sequence>